<gene>
    <name evidence="2" type="ORF">PCOR1329_LOCUS34810</name>
</gene>
<accession>A0ABN9T239</accession>
<reference evidence="2" key="1">
    <citation type="submission" date="2023-10" db="EMBL/GenBank/DDBJ databases">
        <authorList>
            <person name="Chen Y."/>
            <person name="Shah S."/>
            <person name="Dougan E. K."/>
            <person name="Thang M."/>
            <person name="Chan C."/>
        </authorList>
    </citation>
    <scope>NUCLEOTIDE SEQUENCE [LARGE SCALE GENOMIC DNA]</scope>
</reference>
<name>A0ABN9T239_9DINO</name>
<keyword evidence="3" id="KW-1185">Reference proteome</keyword>
<evidence type="ECO:0000313" key="3">
    <source>
        <dbReference type="Proteomes" id="UP001189429"/>
    </source>
</evidence>
<comment type="caution">
    <text evidence="2">The sequence shown here is derived from an EMBL/GenBank/DDBJ whole genome shotgun (WGS) entry which is preliminary data.</text>
</comment>
<organism evidence="2 3">
    <name type="scientific">Prorocentrum cordatum</name>
    <dbReference type="NCBI Taxonomy" id="2364126"/>
    <lineage>
        <taxon>Eukaryota</taxon>
        <taxon>Sar</taxon>
        <taxon>Alveolata</taxon>
        <taxon>Dinophyceae</taxon>
        <taxon>Prorocentrales</taxon>
        <taxon>Prorocentraceae</taxon>
        <taxon>Prorocentrum</taxon>
    </lineage>
</organism>
<dbReference type="EMBL" id="CAUYUJ010014262">
    <property type="protein sequence ID" value="CAK0839017.1"/>
    <property type="molecule type" value="Genomic_DNA"/>
</dbReference>
<proteinExistence type="predicted"/>
<evidence type="ECO:0000313" key="2">
    <source>
        <dbReference type="EMBL" id="CAK0839017.1"/>
    </source>
</evidence>
<sequence length="173" mass="18318">MHPPPPPLRSVCTRCEICAQGRREHDLLNFGRSLETVRARAFDKGQLASSPYLLPSHVFSSSSAPQPLLECGLTASGVTTSTARDAIGQIRLRDGLGHGIFATHSFLLEVSAGLATLASHTSMQRTSLSSKLASPTLHLMSSLVLPSPTAAATTVPTTIPSKNPTTRESTFLS</sequence>
<feature type="compositionally biased region" description="Polar residues" evidence="1">
    <location>
        <begin position="159"/>
        <end position="173"/>
    </location>
</feature>
<evidence type="ECO:0000256" key="1">
    <source>
        <dbReference type="SAM" id="MobiDB-lite"/>
    </source>
</evidence>
<dbReference type="Proteomes" id="UP001189429">
    <property type="component" value="Unassembled WGS sequence"/>
</dbReference>
<feature type="region of interest" description="Disordered" evidence="1">
    <location>
        <begin position="153"/>
        <end position="173"/>
    </location>
</feature>
<protein>
    <submittedName>
        <fullName evidence="2">Uncharacterized protein</fullName>
    </submittedName>
</protein>